<dbReference type="Gene3D" id="2.60.40.10">
    <property type="entry name" value="Immunoglobulins"/>
    <property type="match status" value="2"/>
</dbReference>
<dbReference type="GO" id="GO:0032589">
    <property type="term" value="C:neuron projection membrane"/>
    <property type="evidence" value="ECO:0007669"/>
    <property type="project" value="TreeGrafter"/>
</dbReference>
<dbReference type="InterPro" id="IPR036179">
    <property type="entry name" value="Ig-like_dom_sf"/>
</dbReference>
<evidence type="ECO:0000259" key="1">
    <source>
        <dbReference type="PROSITE" id="PS50835"/>
    </source>
</evidence>
<dbReference type="InterPro" id="IPR013783">
    <property type="entry name" value="Ig-like_fold"/>
</dbReference>
<comment type="caution">
    <text evidence="2">The sequence shown here is derived from an EMBL/GenBank/DDBJ whole genome shotgun (WGS) entry which is preliminary data.</text>
</comment>
<reference evidence="2 3" key="1">
    <citation type="journal article" date="2024" name="BMC Genomics">
        <title>Genome assembly of redclaw crayfish (Cherax quadricarinatus) provides insights into its immune adaptation and hypoxia tolerance.</title>
        <authorList>
            <person name="Liu Z."/>
            <person name="Zheng J."/>
            <person name="Li H."/>
            <person name="Fang K."/>
            <person name="Wang S."/>
            <person name="He J."/>
            <person name="Zhou D."/>
            <person name="Weng S."/>
            <person name="Chi M."/>
            <person name="Gu Z."/>
            <person name="He J."/>
            <person name="Li F."/>
            <person name="Wang M."/>
        </authorList>
    </citation>
    <scope>NUCLEOTIDE SEQUENCE [LARGE SCALE GENOMIC DNA]</scope>
    <source>
        <strain evidence="2">ZL_2023a</strain>
    </source>
</reference>
<dbReference type="GO" id="GO:0050808">
    <property type="term" value="P:synapse organization"/>
    <property type="evidence" value="ECO:0007669"/>
    <property type="project" value="TreeGrafter"/>
</dbReference>
<organism evidence="2 3">
    <name type="scientific">Cherax quadricarinatus</name>
    <name type="common">Australian red claw crayfish</name>
    <dbReference type="NCBI Taxonomy" id="27406"/>
    <lineage>
        <taxon>Eukaryota</taxon>
        <taxon>Metazoa</taxon>
        <taxon>Ecdysozoa</taxon>
        <taxon>Arthropoda</taxon>
        <taxon>Crustacea</taxon>
        <taxon>Multicrustacea</taxon>
        <taxon>Malacostraca</taxon>
        <taxon>Eumalacostraca</taxon>
        <taxon>Eucarida</taxon>
        <taxon>Decapoda</taxon>
        <taxon>Pleocyemata</taxon>
        <taxon>Astacidea</taxon>
        <taxon>Parastacoidea</taxon>
        <taxon>Parastacidae</taxon>
        <taxon>Cherax</taxon>
    </lineage>
</organism>
<feature type="non-terminal residue" evidence="2">
    <location>
        <position position="1"/>
    </location>
</feature>
<dbReference type="InterPro" id="IPR003599">
    <property type="entry name" value="Ig_sub"/>
</dbReference>
<sequence length="311" mass="34599">GAVFFDAKKLESSSQLWSGYPHILTPSFQDTPHNITALVGDSAFLPCTVSHLGDRSVTWMRKRDLHILTAGVYTYSADERFRVLHPENSDDWTLHIRFTTERDAGVYECQVNSDPKISRKVTLTVKDSQLDDPLHYGIASTDTRFPDYIFDNEREKKKTRKKNKKNKVPTVMIEGRGERHIQKGSILAVTCVVRHAPHSAPDHILWFHGSTNIDYDSSRGGVSIQTEKSSRKTVSKLMLSAVELTDTGEYTCSPTDLQPAVVTVHVQDGQIQQPVKQGPGRSSASLNTSLSSDLTAVSVRILASILCSIFT</sequence>
<evidence type="ECO:0000313" key="3">
    <source>
        <dbReference type="Proteomes" id="UP001445076"/>
    </source>
</evidence>
<gene>
    <name evidence="2" type="ORF">OTU49_000099</name>
</gene>
<dbReference type="EMBL" id="JARKIK010000018">
    <property type="protein sequence ID" value="KAK8745912.1"/>
    <property type="molecule type" value="Genomic_DNA"/>
</dbReference>
<name>A0AAW0XQ49_CHEQU</name>
<dbReference type="FunFam" id="2.60.40.10:FF:000129">
    <property type="entry name" value="CLUMA_CG018772, isoform A"/>
    <property type="match status" value="1"/>
</dbReference>
<dbReference type="InterPro" id="IPR013098">
    <property type="entry name" value="Ig_I-set"/>
</dbReference>
<dbReference type="SMART" id="SM00408">
    <property type="entry name" value="IGc2"/>
    <property type="match status" value="2"/>
</dbReference>
<dbReference type="SUPFAM" id="SSF48726">
    <property type="entry name" value="Immunoglobulin"/>
    <property type="match status" value="2"/>
</dbReference>
<proteinExistence type="predicted"/>
<feature type="domain" description="Ig-like" evidence="1">
    <location>
        <begin position="26"/>
        <end position="124"/>
    </location>
</feature>
<evidence type="ECO:0000313" key="2">
    <source>
        <dbReference type="EMBL" id="KAK8745912.1"/>
    </source>
</evidence>
<accession>A0AAW0XQ49</accession>
<dbReference type="AlphaFoldDB" id="A0AAW0XQ49"/>
<keyword evidence="3" id="KW-1185">Reference proteome</keyword>
<dbReference type="Pfam" id="PF07679">
    <property type="entry name" value="I-set"/>
    <property type="match status" value="1"/>
</dbReference>
<dbReference type="PANTHER" id="PTHR23279">
    <property type="entry name" value="DEFECTIVE PROBOSCIS EXTENSION RESPONSE DPR -RELATED"/>
    <property type="match status" value="1"/>
</dbReference>
<dbReference type="InterPro" id="IPR037448">
    <property type="entry name" value="Zig-8"/>
</dbReference>
<feature type="domain" description="Ig-like" evidence="1">
    <location>
        <begin position="169"/>
        <end position="263"/>
    </location>
</feature>
<dbReference type="PANTHER" id="PTHR23279:SF6">
    <property type="entry name" value="DEFECTIVE PROBOSCIS EXTENSION RESPONSE 7, ISOFORM F"/>
    <property type="match status" value="1"/>
</dbReference>
<dbReference type="InterPro" id="IPR007110">
    <property type="entry name" value="Ig-like_dom"/>
</dbReference>
<dbReference type="InterPro" id="IPR003598">
    <property type="entry name" value="Ig_sub2"/>
</dbReference>
<dbReference type="PROSITE" id="PS50835">
    <property type="entry name" value="IG_LIKE"/>
    <property type="match status" value="2"/>
</dbReference>
<dbReference type="SMART" id="SM00409">
    <property type="entry name" value="IG"/>
    <property type="match status" value="2"/>
</dbReference>
<protein>
    <recommendedName>
        <fullName evidence="1">Ig-like domain-containing protein</fullName>
    </recommendedName>
</protein>
<dbReference type="CDD" id="cd00096">
    <property type="entry name" value="Ig"/>
    <property type="match status" value="1"/>
</dbReference>
<dbReference type="Proteomes" id="UP001445076">
    <property type="component" value="Unassembled WGS sequence"/>
</dbReference>